<dbReference type="SMART" id="SM00725">
    <property type="entry name" value="NEAT"/>
    <property type="match status" value="1"/>
</dbReference>
<keyword evidence="5" id="KW-0572">Peptidoglycan-anchor</keyword>
<dbReference type="Gene3D" id="2.60.40.1850">
    <property type="match status" value="1"/>
</dbReference>
<keyword evidence="6" id="KW-0472">Membrane</keyword>
<keyword evidence="2" id="KW-0134">Cell wall</keyword>
<dbReference type="EMBL" id="JBHTLT010000037">
    <property type="protein sequence ID" value="MFD1205004.1"/>
    <property type="molecule type" value="Genomic_DNA"/>
</dbReference>
<dbReference type="PANTHER" id="PTHR37824:SF1">
    <property type="entry name" value="IRON-REGULATED SURFACE DETERMINANT PROTEIN C"/>
    <property type="match status" value="1"/>
</dbReference>
<evidence type="ECO:0000313" key="9">
    <source>
        <dbReference type="Proteomes" id="UP001597231"/>
    </source>
</evidence>
<organism evidence="8 9">
    <name type="scientific">Sporosarcina contaminans</name>
    <dbReference type="NCBI Taxonomy" id="633403"/>
    <lineage>
        <taxon>Bacteria</taxon>
        <taxon>Bacillati</taxon>
        <taxon>Bacillota</taxon>
        <taxon>Bacilli</taxon>
        <taxon>Bacillales</taxon>
        <taxon>Caryophanaceae</taxon>
        <taxon>Sporosarcina</taxon>
    </lineage>
</organism>
<protein>
    <submittedName>
        <fullName evidence="8">NEAT domain-containing protein</fullName>
    </submittedName>
</protein>
<dbReference type="SUPFAM" id="SSF158911">
    <property type="entry name" value="NEAT domain-like"/>
    <property type="match status" value="1"/>
</dbReference>
<comment type="subcellular location">
    <subcellularLocation>
        <location evidence="1">Secreted</location>
        <location evidence="1">Cell wall</location>
        <topology evidence="1">Peptidoglycan-anchor</topology>
    </subcellularLocation>
</comment>
<dbReference type="Pfam" id="PF05031">
    <property type="entry name" value="NEAT"/>
    <property type="match status" value="1"/>
</dbReference>
<dbReference type="Proteomes" id="UP001597231">
    <property type="component" value="Unassembled WGS sequence"/>
</dbReference>
<evidence type="ECO:0000256" key="3">
    <source>
        <dbReference type="ARBA" id="ARBA00022525"/>
    </source>
</evidence>
<keyword evidence="4" id="KW-0732">Signal</keyword>
<keyword evidence="6" id="KW-1133">Transmembrane helix</keyword>
<evidence type="ECO:0000256" key="5">
    <source>
        <dbReference type="ARBA" id="ARBA00023088"/>
    </source>
</evidence>
<keyword evidence="6" id="KW-0812">Transmembrane</keyword>
<feature type="domain" description="NEAT" evidence="7">
    <location>
        <begin position="38"/>
        <end position="162"/>
    </location>
</feature>
<keyword evidence="9" id="KW-1185">Reference proteome</keyword>
<gene>
    <name evidence="8" type="ORF">ACFQ38_07795</name>
</gene>
<dbReference type="InterPro" id="IPR050436">
    <property type="entry name" value="IsdA"/>
</dbReference>
<dbReference type="InterPro" id="IPR006635">
    <property type="entry name" value="NEAT_dom"/>
</dbReference>
<keyword evidence="3" id="KW-0964">Secreted</keyword>
<evidence type="ECO:0000256" key="6">
    <source>
        <dbReference type="SAM" id="Phobius"/>
    </source>
</evidence>
<dbReference type="PROSITE" id="PS50978">
    <property type="entry name" value="NEAT"/>
    <property type="match status" value="1"/>
</dbReference>
<evidence type="ECO:0000256" key="2">
    <source>
        <dbReference type="ARBA" id="ARBA00022512"/>
    </source>
</evidence>
<evidence type="ECO:0000256" key="4">
    <source>
        <dbReference type="ARBA" id="ARBA00022729"/>
    </source>
</evidence>
<dbReference type="RefSeq" id="WP_381480282.1">
    <property type="nucleotide sequence ID" value="NZ_JBHTLT010000037.1"/>
</dbReference>
<accession>A0ABW3TXF0</accession>
<evidence type="ECO:0000259" key="7">
    <source>
        <dbReference type="PROSITE" id="PS50978"/>
    </source>
</evidence>
<dbReference type="CDD" id="cd06920">
    <property type="entry name" value="NEAT"/>
    <property type="match status" value="1"/>
</dbReference>
<dbReference type="PANTHER" id="PTHR37824">
    <property type="entry name" value="IRON-REGULATED SURFACE DETERMINANT PROTEIN C"/>
    <property type="match status" value="1"/>
</dbReference>
<proteinExistence type="predicted"/>
<evidence type="ECO:0000256" key="1">
    <source>
        <dbReference type="ARBA" id="ARBA00004168"/>
    </source>
</evidence>
<feature type="transmembrane region" description="Helical" evidence="6">
    <location>
        <begin position="176"/>
        <end position="196"/>
    </location>
</feature>
<name>A0ABW3TXF0_9BACL</name>
<comment type="caution">
    <text evidence="8">The sequence shown here is derived from an EMBL/GenBank/DDBJ whole genome shotgun (WGS) entry which is preliminary data.</text>
</comment>
<sequence length="200" mass="22365">MENDGEGVSMGKRLAPLIGAVLLLWSAAFMPVKAAEPLDDGLYAVDYELLQGDRDSTSIANDYFEKPALLKVDGDELILQMTLNHSKWVQELQEASGDSFSDVRVVAEDDEADTRVIQLNVSGDLAEPFPLKMHVVIDELEMPYDHSYTVRLAVDESSLKETDQQWVDSIEEGSKIWFFIAVALVVIVAIFVAIRFRRSK</sequence>
<evidence type="ECO:0000313" key="8">
    <source>
        <dbReference type="EMBL" id="MFD1205004.1"/>
    </source>
</evidence>
<dbReference type="InterPro" id="IPR037250">
    <property type="entry name" value="NEAT_dom_sf"/>
</dbReference>
<reference evidence="9" key="1">
    <citation type="journal article" date="2019" name="Int. J. Syst. Evol. Microbiol.">
        <title>The Global Catalogue of Microorganisms (GCM) 10K type strain sequencing project: providing services to taxonomists for standard genome sequencing and annotation.</title>
        <authorList>
            <consortium name="The Broad Institute Genomics Platform"/>
            <consortium name="The Broad Institute Genome Sequencing Center for Infectious Disease"/>
            <person name="Wu L."/>
            <person name="Ma J."/>
        </authorList>
    </citation>
    <scope>NUCLEOTIDE SEQUENCE [LARGE SCALE GENOMIC DNA]</scope>
    <source>
        <strain evidence="9">CCUG 53915</strain>
    </source>
</reference>